<name>A0A815B2C5_9BILA</name>
<dbReference type="Proteomes" id="UP000681722">
    <property type="component" value="Unassembled WGS sequence"/>
</dbReference>
<reference evidence="5" key="1">
    <citation type="submission" date="2021-02" db="EMBL/GenBank/DDBJ databases">
        <authorList>
            <person name="Nowell W R."/>
        </authorList>
    </citation>
    <scope>NUCLEOTIDE SEQUENCE</scope>
</reference>
<dbReference type="Pfam" id="PF21773">
    <property type="entry name" value="ODAD1_CC"/>
    <property type="match status" value="1"/>
</dbReference>
<feature type="compositionally biased region" description="Basic and acidic residues" evidence="3">
    <location>
        <begin position="212"/>
        <end position="224"/>
    </location>
</feature>
<gene>
    <name evidence="5" type="ORF">GPM918_LOCUS26770</name>
    <name evidence="6" type="ORF">SRO942_LOCUS26984</name>
</gene>
<feature type="region of interest" description="Disordered" evidence="3">
    <location>
        <begin position="211"/>
        <end position="242"/>
    </location>
</feature>
<evidence type="ECO:0000313" key="7">
    <source>
        <dbReference type="Proteomes" id="UP000663829"/>
    </source>
</evidence>
<comment type="caution">
    <text evidence="5">The sequence shown here is derived from an EMBL/GenBank/DDBJ whole genome shotgun (WGS) entry which is preliminary data.</text>
</comment>
<dbReference type="GO" id="GO:0036158">
    <property type="term" value="P:outer dynein arm assembly"/>
    <property type="evidence" value="ECO:0007669"/>
    <property type="project" value="InterPro"/>
</dbReference>
<feature type="compositionally biased region" description="Polar residues" evidence="3">
    <location>
        <begin position="11"/>
        <end position="23"/>
    </location>
</feature>
<accession>A0A815B2C5</accession>
<dbReference type="OrthoDB" id="10255247at2759"/>
<sequence>MMPSNGRMRQPGSQEAFTEQVDLQTDKNKRKIAQLQKDNKDQRRKLKELLEGDEKVLNDAFAGRKGERAAFKNKSGYAAIQLTDEQLGDLKNKLNSSRHENAAKQKQLEELQTRYDQLVKDTDEAMRTDAGESETAAHLRQLENRLDKAELKCTEAVTIQRTYTQIKSHLIEESLTYTNRLDAMEQQIRKTQAELLEVQRIATEAELAQKNAKNELKKSEDKLQRPTSPQEDLKDRLSEQDQSKIDMYNEAFSRIKEATGASTMQEVVERFSSQDETTAHLEKMKQEAEQHTAKLREEKSRLSKEFEEMKYSGEAKTSAGQSLLENAQEALDNGEDRREKSMAKMEKTMKKMIEVKSGIEHLSSKLHHLKGTKSQVATTIISPQSNDFVLDLLGTTEEKLVKLLEELEAKDLEGTLRELRQQDLQLYGDGKLPQFNTRINPPSTQKGGALYGDDDNAGEDNPEAMTRDKIKMNAEELIGLKTKRMKKPKSKK</sequence>
<feature type="region of interest" description="Disordered" evidence="3">
    <location>
        <begin position="432"/>
        <end position="465"/>
    </location>
</feature>
<keyword evidence="1 2" id="KW-0175">Coiled coil</keyword>
<dbReference type="GO" id="GO:0003341">
    <property type="term" value="P:cilium movement"/>
    <property type="evidence" value="ECO:0007669"/>
    <property type="project" value="InterPro"/>
</dbReference>
<evidence type="ECO:0000256" key="1">
    <source>
        <dbReference type="ARBA" id="ARBA00023054"/>
    </source>
</evidence>
<dbReference type="PANTHER" id="PTHR46518:SF1">
    <property type="entry name" value="OUTER DYNEIN ARM-DOCKING COMPLEX SUBUNIT 3"/>
    <property type="match status" value="1"/>
</dbReference>
<dbReference type="GO" id="GO:0036064">
    <property type="term" value="C:ciliary basal body"/>
    <property type="evidence" value="ECO:0007669"/>
    <property type="project" value="TreeGrafter"/>
</dbReference>
<feature type="compositionally biased region" description="Acidic residues" evidence="3">
    <location>
        <begin position="452"/>
        <end position="462"/>
    </location>
</feature>
<feature type="coiled-coil region" evidence="2">
    <location>
        <begin position="393"/>
        <end position="422"/>
    </location>
</feature>
<dbReference type="Proteomes" id="UP000663829">
    <property type="component" value="Unassembled WGS sequence"/>
</dbReference>
<feature type="domain" description="ODAD1 central coiled coil region" evidence="4">
    <location>
        <begin position="185"/>
        <end position="367"/>
    </location>
</feature>
<organism evidence="5 7">
    <name type="scientific">Didymodactylos carnosus</name>
    <dbReference type="NCBI Taxonomy" id="1234261"/>
    <lineage>
        <taxon>Eukaryota</taxon>
        <taxon>Metazoa</taxon>
        <taxon>Spiralia</taxon>
        <taxon>Gnathifera</taxon>
        <taxon>Rotifera</taxon>
        <taxon>Eurotatoria</taxon>
        <taxon>Bdelloidea</taxon>
        <taxon>Philodinida</taxon>
        <taxon>Philodinidae</taxon>
        <taxon>Didymodactylos</taxon>
    </lineage>
</organism>
<protein>
    <recommendedName>
        <fullName evidence="4">ODAD1 central coiled coil region domain-containing protein</fullName>
    </recommendedName>
</protein>
<dbReference type="GO" id="GO:0035253">
    <property type="term" value="C:ciliary rootlet"/>
    <property type="evidence" value="ECO:0007669"/>
    <property type="project" value="TreeGrafter"/>
</dbReference>
<feature type="region of interest" description="Disordered" evidence="3">
    <location>
        <begin position="1"/>
        <end position="41"/>
    </location>
</feature>
<dbReference type="InterPro" id="IPR033192">
    <property type="entry name" value="ODAD3"/>
</dbReference>
<evidence type="ECO:0000313" key="6">
    <source>
        <dbReference type="EMBL" id="CAF4045687.1"/>
    </source>
</evidence>
<dbReference type="EMBL" id="CAJOBC010020263">
    <property type="protein sequence ID" value="CAF4045687.1"/>
    <property type="molecule type" value="Genomic_DNA"/>
</dbReference>
<feature type="coiled-coil region" evidence="2">
    <location>
        <begin position="274"/>
        <end position="344"/>
    </location>
</feature>
<dbReference type="PANTHER" id="PTHR46518">
    <property type="entry name" value="COILED-COIL DOMAIN-CONTAINING PROTEIN 151"/>
    <property type="match status" value="1"/>
</dbReference>
<evidence type="ECO:0000313" key="5">
    <source>
        <dbReference type="EMBL" id="CAF1264446.1"/>
    </source>
</evidence>
<evidence type="ECO:0000259" key="4">
    <source>
        <dbReference type="Pfam" id="PF21773"/>
    </source>
</evidence>
<feature type="compositionally biased region" description="Polar residues" evidence="3">
    <location>
        <begin position="434"/>
        <end position="446"/>
    </location>
</feature>
<dbReference type="EMBL" id="CAJNOQ010010924">
    <property type="protein sequence ID" value="CAF1264446.1"/>
    <property type="molecule type" value="Genomic_DNA"/>
</dbReference>
<dbReference type="InterPro" id="IPR049258">
    <property type="entry name" value="ODAD1_CC"/>
</dbReference>
<proteinExistence type="predicted"/>
<evidence type="ECO:0000256" key="2">
    <source>
        <dbReference type="SAM" id="Coils"/>
    </source>
</evidence>
<evidence type="ECO:0000256" key="3">
    <source>
        <dbReference type="SAM" id="MobiDB-lite"/>
    </source>
</evidence>
<dbReference type="GO" id="GO:0097542">
    <property type="term" value="C:ciliary tip"/>
    <property type="evidence" value="ECO:0007669"/>
    <property type="project" value="TreeGrafter"/>
</dbReference>
<dbReference type="AlphaFoldDB" id="A0A815B2C5"/>
<keyword evidence="7" id="KW-1185">Reference proteome</keyword>
<feature type="compositionally biased region" description="Basic and acidic residues" evidence="3">
    <location>
        <begin position="231"/>
        <end position="242"/>
    </location>
</feature>